<dbReference type="FunFam" id="1.10.357.140:FF:000004">
    <property type="entry name" value="Protoheme IX farnesyltransferase, mitochondrial"/>
    <property type="match status" value="1"/>
</dbReference>
<evidence type="ECO:0000256" key="11">
    <source>
        <dbReference type="ARBA" id="ARBA00023136"/>
    </source>
</evidence>
<evidence type="ECO:0000256" key="5">
    <source>
        <dbReference type="ARBA" id="ARBA00022679"/>
    </source>
</evidence>
<dbReference type="GO" id="GO:0031966">
    <property type="term" value="C:mitochondrial membrane"/>
    <property type="evidence" value="ECO:0007669"/>
    <property type="project" value="UniProtKB-SubCell"/>
</dbReference>
<evidence type="ECO:0000256" key="1">
    <source>
        <dbReference type="ARBA" id="ARBA00004225"/>
    </source>
</evidence>
<evidence type="ECO:0000313" key="15">
    <source>
        <dbReference type="EMBL" id="KAK5985661.1"/>
    </source>
</evidence>
<organism evidence="15 16">
    <name type="scientific">Trichostrongylus colubriformis</name>
    <name type="common">Black scour worm</name>
    <dbReference type="NCBI Taxonomy" id="6319"/>
    <lineage>
        <taxon>Eukaryota</taxon>
        <taxon>Metazoa</taxon>
        <taxon>Ecdysozoa</taxon>
        <taxon>Nematoda</taxon>
        <taxon>Chromadorea</taxon>
        <taxon>Rhabditida</taxon>
        <taxon>Rhabditina</taxon>
        <taxon>Rhabditomorpha</taxon>
        <taxon>Strongyloidea</taxon>
        <taxon>Trichostrongylidae</taxon>
        <taxon>Trichostrongylus</taxon>
    </lineage>
</organism>
<dbReference type="AlphaFoldDB" id="A0AAN8FTH3"/>
<evidence type="ECO:0000256" key="12">
    <source>
        <dbReference type="ARBA" id="ARBA00030253"/>
    </source>
</evidence>
<evidence type="ECO:0000256" key="10">
    <source>
        <dbReference type="ARBA" id="ARBA00023133"/>
    </source>
</evidence>
<evidence type="ECO:0000256" key="7">
    <source>
        <dbReference type="ARBA" id="ARBA00022946"/>
    </source>
</evidence>
<accession>A0AAN8FTH3</accession>
<gene>
    <name evidence="15" type="ORF">GCK32_007771</name>
</gene>
<evidence type="ECO:0000256" key="14">
    <source>
        <dbReference type="SAM" id="Phobius"/>
    </source>
</evidence>
<keyword evidence="10" id="KW-0350">Heme biosynthesis</keyword>
<reference evidence="15 16" key="1">
    <citation type="submission" date="2019-10" db="EMBL/GenBank/DDBJ databases">
        <title>Assembly and Annotation for the nematode Trichostrongylus colubriformis.</title>
        <authorList>
            <person name="Martin J."/>
        </authorList>
    </citation>
    <scope>NUCLEOTIDE SEQUENCE [LARGE SCALE GENOMIC DNA]</scope>
    <source>
        <strain evidence="15">G859</strain>
        <tissue evidence="15">Whole worm</tissue>
    </source>
</reference>
<dbReference type="EMBL" id="WIXE01001470">
    <property type="protein sequence ID" value="KAK5985661.1"/>
    <property type="molecule type" value="Genomic_DNA"/>
</dbReference>
<name>A0AAN8FTH3_TRICO</name>
<dbReference type="InterPro" id="IPR000537">
    <property type="entry name" value="UbiA_prenyltransferase"/>
</dbReference>
<keyword evidence="6 14" id="KW-0812">Transmembrane</keyword>
<comment type="caution">
    <text evidence="15">The sequence shown here is derived from an EMBL/GenBank/DDBJ whole genome shotgun (WGS) entry which is preliminary data.</text>
</comment>
<dbReference type="InterPro" id="IPR044878">
    <property type="entry name" value="UbiA_sf"/>
</dbReference>
<dbReference type="CDD" id="cd13957">
    <property type="entry name" value="PT_UbiA_Cox10"/>
    <property type="match status" value="1"/>
</dbReference>
<evidence type="ECO:0000256" key="9">
    <source>
        <dbReference type="ARBA" id="ARBA00023128"/>
    </source>
</evidence>
<feature type="transmembrane region" description="Helical" evidence="14">
    <location>
        <begin position="113"/>
        <end position="139"/>
    </location>
</feature>
<evidence type="ECO:0000313" key="16">
    <source>
        <dbReference type="Proteomes" id="UP001331761"/>
    </source>
</evidence>
<dbReference type="Gene3D" id="1.10.357.140">
    <property type="entry name" value="UbiA prenyltransferase"/>
    <property type="match status" value="1"/>
</dbReference>
<comment type="subcellular location">
    <subcellularLocation>
        <location evidence="1">Mitochondrion membrane</location>
        <topology evidence="1">Multi-pass membrane protein</topology>
    </subcellularLocation>
</comment>
<proteinExistence type="inferred from homology"/>
<keyword evidence="7" id="KW-0809">Transit peptide</keyword>
<comment type="catalytic activity">
    <reaction evidence="13">
        <text>heme b + (2E,6E)-farnesyl diphosphate + H2O = Fe(II)-heme o + diphosphate</text>
        <dbReference type="Rhea" id="RHEA:28070"/>
        <dbReference type="ChEBI" id="CHEBI:15377"/>
        <dbReference type="ChEBI" id="CHEBI:33019"/>
        <dbReference type="ChEBI" id="CHEBI:60344"/>
        <dbReference type="ChEBI" id="CHEBI:60530"/>
        <dbReference type="ChEBI" id="CHEBI:175763"/>
        <dbReference type="EC" id="2.5.1.141"/>
    </reaction>
</comment>
<keyword evidence="5" id="KW-0808">Transferase</keyword>
<evidence type="ECO:0000256" key="2">
    <source>
        <dbReference type="ARBA" id="ARBA00005985"/>
    </source>
</evidence>
<keyword evidence="16" id="KW-1185">Reference proteome</keyword>
<evidence type="ECO:0000256" key="6">
    <source>
        <dbReference type="ARBA" id="ARBA00022692"/>
    </source>
</evidence>
<feature type="transmembrane region" description="Helical" evidence="14">
    <location>
        <begin position="182"/>
        <end position="203"/>
    </location>
</feature>
<sequence length="290" mass="30783">MKTMWDGDINVVSTVNRPTMLRSGLLYCGRTSIRPSTSSTLVHSIALSSLSKVKPVEDEMPPASLSQPVLELGKKKSKKRIDLVVPETRLGLWTKMEPKGLLSAYLQLSKSKLTMLITSTAVAGFVMAPAAISVIPLAACAAGTALLSSSANACNQLLEAPYDAQMKRTQSRVLVVHRFSPLHALSFAGVAAITGISTLCLLVNPLTAALGVVNLILYAGVYTPLKRTHVACTWAGALVGAIPPLMGYAAATGSIDASALCLAAILYSWQFPHFNGLSWNLRGDYSKVTI</sequence>
<protein>
    <recommendedName>
        <fullName evidence="4">Protoheme IX farnesyltransferase, mitochondrial</fullName>
        <ecNumber evidence="3">2.5.1.141</ecNumber>
    </recommendedName>
    <alternativeName>
        <fullName evidence="12">Heme O synthase</fullName>
    </alternativeName>
</protein>
<feature type="transmembrane region" description="Helical" evidence="14">
    <location>
        <begin position="208"/>
        <end position="225"/>
    </location>
</feature>
<evidence type="ECO:0000256" key="4">
    <source>
        <dbReference type="ARBA" id="ARBA00016335"/>
    </source>
</evidence>
<dbReference type="InterPro" id="IPR006369">
    <property type="entry name" value="Protohaem_IX_farnesylTrfase"/>
</dbReference>
<evidence type="ECO:0000256" key="3">
    <source>
        <dbReference type="ARBA" id="ARBA00012292"/>
    </source>
</evidence>
<dbReference type="EC" id="2.5.1.141" evidence="3"/>
<dbReference type="GO" id="GO:0006784">
    <property type="term" value="P:heme A biosynthetic process"/>
    <property type="evidence" value="ECO:0007669"/>
    <property type="project" value="TreeGrafter"/>
</dbReference>
<keyword evidence="9" id="KW-0496">Mitochondrion</keyword>
<evidence type="ECO:0000256" key="13">
    <source>
        <dbReference type="ARBA" id="ARBA00047690"/>
    </source>
</evidence>
<dbReference type="PANTHER" id="PTHR43448">
    <property type="entry name" value="PROTOHEME IX FARNESYLTRANSFERASE, MITOCHONDRIAL"/>
    <property type="match status" value="1"/>
</dbReference>
<comment type="similarity">
    <text evidence="2">Belongs to the UbiA prenyltransferase family.</text>
</comment>
<evidence type="ECO:0000256" key="8">
    <source>
        <dbReference type="ARBA" id="ARBA00022989"/>
    </source>
</evidence>
<dbReference type="PANTHER" id="PTHR43448:SF2">
    <property type="entry name" value="PROTOHEME IX FARNESYLTRANSFERASE, MITOCHONDRIAL"/>
    <property type="match status" value="1"/>
</dbReference>
<keyword evidence="11 14" id="KW-0472">Membrane</keyword>
<dbReference type="Pfam" id="PF01040">
    <property type="entry name" value="UbiA"/>
    <property type="match status" value="1"/>
</dbReference>
<dbReference type="GO" id="GO:0008495">
    <property type="term" value="F:protoheme IX farnesyltransferase activity"/>
    <property type="evidence" value="ECO:0007669"/>
    <property type="project" value="UniProtKB-EC"/>
</dbReference>
<dbReference type="Proteomes" id="UP001331761">
    <property type="component" value="Unassembled WGS sequence"/>
</dbReference>
<keyword evidence="8 14" id="KW-1133">Transmembrane helix</keyword>